<proteinExistence type="predicted"/>
<organism evidence="1 2">
    <name type="scientific">Candidatus Amphirhobacter heronislandensis</name>
    <dbReference type="NCBI Taxonomy" id="1732024"/>
    <lineage>
        <taxon>Bacteria</taxon>
        <taxon>Pseudomonadati</taxon>
        <taxon>Pseudomonadota</taxon>
        <taxon>Gammaproteobacteria</taxon>
        <taxon>Candidatus Tethybacterales</taxon>
        <taxon>Candidatus Tethybacteraceae</taxon>
        <taxon>Candidatus Amphirhobacter</taxon>
    </lineage>
</organism>
<dbReference type="AlphaFoldDB" id="A0A930UCT8"/>
<protein>
    <submittedName>
        <fullName evidence="1">Uncharacterized protein</fullName>
    </submittedName>
</protein>
<dbReference type="Proteomes" id="UP000604381">
    <property type="component" value="Unassembled WGS sequence"/>
</dbReference>
<evidence type="ECO:0000313" key="2">
    <source>
        <dbReference type="Proteomes" id="UP000604381"/>
    </source>
</evidence>
<comment type="caution">
    <text evidence="1">The sequence shown here is derived from an EMBL/GenBank/DDBJ whole genome shotgun (WGS) entry which is preliminary data.</text>
</comment>
<reference evidence="1" key="1">
    <citation type="submission" date="2020-10" db="EMBL/GenBank/DDBJ databases">
        <title>An improved Amphimedon queenslandica hologenome assembly reveals how three proteobacterial symbionts can extend the metabolic phenotypic of their marine sponge host.</title>
        <authorList>
            <person name="Degnan B."/>
            <person name="Degnan S."/>
            <person name="Xiang X."/>
        </authorList>
    </citation>
    <scope>NUCLEOTIDE SEQUENCE</scope>
    <source>
        <strain evidence="1">AqS2</strain>
    </source>
</reference>
<evidence type="ECO:0000313" key="1">
    <source>
        <dbReference type="EMBL" id="MBF2735208.1"/>
    </source>
</evidence>
<keyword evidence="2" id="KW-1185">Reference proteome</keyword>
<sequence>MQLNRSIGAGTITLAANVVTTHIYRSFQSVNPDSLLAVTPVGTSTLTWLRYNMLTTGLQIVATPDHFDGVRRITLRFYDLADDSSFTATLAFMSERSDRIRGPQTLNVAAGNHPGFIHAAATDTGLSIVIEDAALARQVAGVSFADPSTSTAAFANGLTFDVASLRSNGAGAIRVKGNHTFPHIGYAEYPTIGAVINYGSRTSTLRFIFTLRTTEDQNSAPTIGYRPVTMTLPAISLRVATTTSLTLTVTDLNIETPTVWVDDPRFTLAQVSSVPFSRVFALVAKNGAVFSRDINDIELVVATEDDAGARDSLTQTISFRENDTPILSVSPARGFTLTANLFNNLDENKATGVTINVEDEIPVQGGFAMKLVGDDRFELVLNQSASRSPTFKYDLRVRSGSSFSRAEDPMIFLTISAEDSEGAASNIVSYGIAVEELRIDVGEIHKEVLPVITREILNVNSQHLEDHIATLRPRQDGSLVLGLDDASVQVVRDMILRKSQGLEEGDLNLAEFLDGQSFALPLAQNAGGDLQLGFWGRGEYSAIEQKEDDELTHTFDGSLLSGSLGVEAVSDAFAFGVGMGYHSGEFEIKGDVELNDADDRNWIDYDVGMYTVNPYVAAFLGDDGKAWLALTYGQGEVDLVEGLECTERNAADCSIGYDHDCDAGDGRCRFVDNGTLESVGFSIGGIGDLLALADADADAGSLHLKLQYSQHASEYSNEDGDNVLQPVKIEGIESRAARLGLEYEVDIESNGSTVTPSFAAYIRSSSDTAGRGKEDKSSSGFESVLGMSFAAIDFPISLGVKGRFLRVNELNAVGGHLDLAFGGLSANRGLGLSFSLRPSYGGLGTGEQLFEVEELADLAVPGGSGLRMGSEVAYGMAVPYGLFTPYGSYQVKPNEDNEYVLGMNYSHGGFSRIGVSMLGFQGKEEQDLKVEYYLDFQE</sequence>
<accession>A0A930UCT8</accession>
<dbReference type="EMBL" id="JADHEI010000033">
    <property type="protein sequence ID" value="MBF2735208.1"/>
    <property type="molecule type" value="Genomic_DNA"/>
</dbReference>
<name>A0A930UCT8_9GAMM</name>
<gene>
    <name evidence="1" type="ORF">ISN26_03850</name>
</gene>